<dbReference type="EMBL" id="JBHSNC010000017">
    <property type="protein sequence ID" value="MFC5528924.1"/>
    <property type="molecule type" value="Genomic_DNA"/>
</dbReference>
<dbReference type="RefSeq" id="WP_378110794.1">
    <property type="nucleotide sequence ID" value="NZ_JBHSNC010000017.1"/>
</dbReference>
<feature type="domain" description="SiaC family regulatory phosphoprotein" evidence="1">
    <location>
        <begin position="9"/>
        <end position="128"/>
    </location>
</feature>
<reference evidence="3" key="1">
    <citation type="journal article" date="2019" name="Int. J. Syst. Evol. Microbiol.">
        <title>The Global Catalogue of Microorganisms (GCM) 10K type strain sequencing project: providing services to taxonomists for standard genome sequencing and annotation.</title>
        <authorList>
            <consortium name="The Broad Institute Genomics Platform"/>
            <consortium name="The Broad Institute Genome Sequencing Center for Infectious Disease"/>
            <person name="Wu L."/>
            <person name="Ma J."/>
        </authorList>
    </citation>
    <scope>NUCLEOTIDE SEQUENCE [LARGE SCALE GENOMIC DNA]</scope>
    <source>
        <strain evidence="3">CGMCC 1.18578</strain>
    </source>
</reference>
<gene>
    <name evidence="2" type="ORF">ACFPQ4_05585</name>
</gene>
<evidence type="ECO:0000259" key="1">
    <source>
        <dbReference type="Pfam" id="PF09345"/>
    </source>
</evidence>
<keyword evidence="3" id="KW-1185">Reference proteome</keyword>
<comment type="caution">
    <text evidence="2">The sequence shown here is derived from an EMBL/GenBank/DDBJ whole genome shotgun (WGS) entry which is preliminary data.</text>
</comment>
<sequence length="132" mass="15223">MVTISEIHLEATRSTPEIRFDPVGHRLFISGQSYPENAFAFYQPLLHWVDDYLAQLEPQTEVSALLQLPYINTTSTKCLLMFLEKLEEAYGNGQNVTVRWTYDEDNESELECAEEFKEDLTLPFQIVAKTAE</sequence>
<protein>
    <submittedName>
        <fullName evidence="2">DUF1987 domain-containing protein</fullName>
    </submittedName>
</protein>
<dbReference type="Pfam" id="PF09345">
    <property type="entry name" value="SiaC"/>
    <property type="match status" value="1"/>
</dbReference>
<dbReference type="InterPro" id="IPR018530">
    <property type="entry name" value="SiaC"/>
</dbReference>
<accession>A0ABW0R136</accession>
<evidence type="ECO:0000313" key="2">
    <source>
        <dbReference type="EMBL" id="MFC5528924.1"/>
    </source>
</evidence>
<dbReference type="Proteomes" id="UP001596108">
    <property type="component" value="Unassembled WGS sequence"/>
</dbReference>
<evidence type="ECO:0000313" key="3">
    <source>
        <dbReference type="Proteomes" id="UP001596108"/>
    </source>
</evidence>
<name>A0ABW0R136_9BACL</name>
<organism evidence="2 3">
    <name type="scientific">Cohnella yongneupensis</name>
    <dbReference type="NCBI Taxonomy" id="425006"/>
    <lineage>
        <taxon>Bacteria</taxon>
        <taxon>Bacillati</taxon>
        <taxon>Bacillota</taxon>
        <taxon>Bacilli</taxon>
        <taxon>Bacillales</taxon>
        <taxon>Paenibacillaceae</taxon>
        <taxon>Cohnella</taxon>
    </lineage>
</organism>
<proteinExistence type="predicted"/>